<evidence type="ECO:0000313" key="2">
    <source>
        <dbReference type="Proteomes" id="UP000050424"/>
    </source>
</evidence>
<dbReference type="PANTHER" id="PTHR39596:SF2">
    <property type="entry name" value="HET DOMAIN PROTEIN (AFU_ORTHOLOGUE AFUA_1G17550)-RELATED"/>
    <property type="match status" value="1"/>
</dbReference>
<sequence length="619" mass="70239">MDHVQLFSDDLARPTIEIPYICDDNFSYDDLSFLTYPSRVGIDTNALKNDRLAGLKLADAAPFLQAWLWFGLLGETLQVGSRQTKAPKRTSSELFVRMVDGQQILSTARLYSIVSSIRNKRLLEAPMWGSWHLERILACSGVAASFTQAAVSTLLSEKPSIQYAEKEDLSPTLRLLLACQVLCQTILNAFGSSRPGWESNSVATSTPIADTQSFDLVNHLLRQSGWCPKLIQRLPQDIIVRHYLSFLRQTHKHETCGCQEVAHRKRPHVPKHTHPQCQCSSIATSAPDIDATARDGKIILFRLQIGPRSPRELETWVSDPLDAACRYVAISHVRSAGLGNDMAKSLPFCQISLIQSLVDQLSESSSSAFFWLDSLSLPSSRQMRKASLRSAWDVFANAHHVLVLDPPLYLHTYCSPQEAILRLRYSTWKRRLWTLEEGFLAKRLVIRFANRMTSLEQLLDEFRVQSRNNPEIFPIIRERECWPLEVCSKQVNDEDLTTLLKLFVHDTLDWLQEPSPALPQGLYIDREHLVGFLRLGFLAASKFRLLIEDDEYQRIPHMWNALQRVYGEPPRPALAGEPDLRDGNGKVDRKRTFERLAQMSDAAIESKNQSANPSIDLDP</sequence>
<evidence type="ECO:0008006" key="3">
    <source>
        <dbReference type="Google" id="ProtNLM"/>
    </source>
</evidence>
<dbReference type="PANTHER" id="PTHR39596">
    <property type="match status" value="1"/>
</dbReference>
<name>A0A0P7BPS2_9HYPO</name>
<dbReference type="STRING" id="78410.A0A0P7BPS2"/>
<comment type="caution">
    <text evidence="1">The sequence shown here is derived from an EMBL/GenBank/DDBJ whole genome shotgun (WGS) entry which is preliminary data.</text>
</comment>
<dbReference type="AlphaFoldDB" id="A0A0P7BPS2"/>
<reference evidence="1 2" key="1">
    <citation type="submission" date="2015-09" db="EMBL/GenBank/DDBJ databases">
        <title>Draft genome of a European isolate of the apple canker pathogen Neonectria ditissima.</title>
        <authorList>
            <person name="Gomez-Cortecero A."/>
            <person name="Harrison R.J."/>
            <person name="Armitage A.D."/>
        </authorList>
    </citation>
    <scope>NUCLEOTIDE SEQUENCE [LARGE SCALE GENOMIC DNA]</scope>
    <source>
        <strain evidence="1 2">R09/05</strain>
    </source>
</reference>
<accession>A0A0P7BPS2</accession>
<protein>
    <recommendedName>
        <fullName evidence="3">Heterokaryon incompatibility domain-containing protein</fullName>
    </recommendedName>
</protein>
<dbReference type="Proteomes" id="UP000050424">
    <property type="component" value="Unassembled WGS sequence"/>
</dbReference>
<gene>
    <name evidence="1" type="ORF">AK830_g726</name>
</gene>
<proteinExistence type="predicted"/>
<evidence type="ECO:0000313" key="1">
    <source>
        <dbReference type="EMBL" id="KPM45978.1"/>
    </source>
</evidence>
<keyword evidence="2" id="KW-1185">Reference proteome</keyword>
<dbReference type="OrthoDB" id="5130764at2759"/>
<organism evidence="1 2">
    <name type="scientific">Neonectria ditissima</name>
    <dbReference type="NCBI Taxonomy" id="78410"/>
    <lineage>
        <taxon>Eukaryota</taxon>
        <taxon>Fungi</taxon>
        <taxon>Dikarya</taxon>
        <taxon>Ascomycota</taxon>
        <taxon>Pezizomycotina</taxon>
        <taxon>Sordariomycetes</taxon>
        <taxon>Hypocreomycetidae</taxon>
        <taxon>Hypocreales</taxon>
        <taxon>Nectriaceae</taxon>
        <taxon>Neonectria</taxon>
    </lineage>
</organism>
<dbReference type="EMBL" id="LKCW01000004">
    <property type="protein sequence ID" value="KPM45978.1"/>
    <property type="molecule type" value="Genomic_DNA"/>
</dbReference>